<sequence>MLKEDLQKIIKGEVKDDPETLKKYSRDASIFDIKPKAVVFPRDSADIGELVRYVSEHKEAERDLSLTVRSGGTDMSGGPLSESLVLDVTAHLNKIHEVTNEYAIMEPGVYYRDLDKETRQRDVFMPAYPASRDIATVGGMTANNSGGEKTPAYGKVEKFVEELSVVLSDGNEYVIKPLTKAELDAKMKLESFEGKLYRDLYKLLTENADLIKKAKPNVSKNSAGYYLWNVVGANFGAGDPAKGGIDDKFDLTQLIVGSQGTLGIITKVKFRLVRVKPVSKMAVMFLHKLDHLGEAILDVSKLEPESLESYDDKTLRLAIRFFMDIVRILKPKNVLVLAWKVLPEILHIIFGGMPKLVVMAEFTGENEAEVDAKLAQVVEHMKKFKVRVHITTSQEEANEYWTIRRESFGLLRAKVTSKLAAPFIDDFCVRPEVLPEFLPKLTVILERAKIRYAIQGHPGDGNFHIFPLLDVKDPAQRALIPKLSDEVYSLVLEYKGSITAEHNDGLIRTPYLEKMYGPDVIRLFEKTKLIFDPKNIFNPGKKVWGNLAYAMAHIKRG</sequence>
<reference evidence="7" key="1">
    <citation type="submission" date="2017-09" db="EMBL/GenBank/DDBJ databases">
        <title>Depth-based differentiation of microbial function through sediment-hosted aquifers and enrichment of novel symbionts in the deep terrestrial subsurface.</title>
        <authorList>
            <person name="Probst A.J."/>
            <person name="Ladd B."/>
            <person name="Jarett J.K."/>
            <person name="Geller-Mcgrath D.E."/>
            <person name="Sieber C.M.K."/>
            <person name="Emerson J.B."/>
            <person name="Anantharaman K."/>
            <person name="Thomas B.C."/>
            <person name="Malmstrom R."/>
            <person name="Stieglmeier M."/>
            <person name="Klingl A."/>
            <person name="Woyke T."/>
            <person name="Ryan C.M."/>
            <person name="Banfield J.F."/>
        </authorList>
    </citation>
    <scope>NUCLEOTIDE SEQUENCE [LARGE SCALE GENOMIC DNA]</scope>
</reference>
<dbReference type="PANTHER" id="PTHR11748">
    <property type="entry name" value="D-LACTATE DEHYDROGENASE"/>
    <property type="match status" value="1"/>
</dbReference>
<dbReference type="InterPro" id="IPR006094">
    <property type="entry name" value="Oxid_FAD_bind_N"/>
</dbReference>
<dbReference type="Gene3D" id="1.10.45.10">
    <property type="entry name" value="Vanillyl-alcohol Oxidase, Chain A, domain 4"/>
    <property type="match status" value="1"/>
</dbReference>
<dbReference type="PANTHER" id="PTHR11748:SF119">
    <property type="entry name" value="D-2-HYDROXYGLUTARATE DEHYDROGENASE"/>
    <property type="match status" value="1"/>
</dbReference>
<dbReference type="PROSITE" id="PS51387">
    <property type="entry name" value="FAD_PCMH"/>
    <property type="match status" value="1"/>
</dbReference>
<dbReference type="InterPro" id="IPR016169">
    <property type="entry name" value="FAD-bd_PCMH_sub2"/>
</dbReference>
<evidence type="ECO:0000313" key="7">
    <source>
        <dbReference type="Proteomes" id="UP000229526"/>
    </source>
</evidence>
<dbReference type="InterPro" id="IPR036318">
    <property type="entry name" value="FAD-bd_PCMH-like_sf"/>
</dbReference>
<dbReference type="SUPFAM" id="SSF56176">
    <property type="entry name" value="FAD-binding/transporter-associated domain-like"/>
    <property type="match status" value="1"/>
</dbReference>
<dbReference type="GO" id="GO:0008720">
    <property type="term" value="F:D-lactate dehydrogenase (NAD+) activity"/>
    <property type="evidence" value="ECO:0007669"/>
    <property type="project" value="TreeGrafter"/>
</dbReference>
<evidence type="ECO:0000313" key="6">
    <source>
        <dbReference type="EMBL" id="PIR87040.1"/>
    </source>
</evidence>
<name>A0A2H0UKX9_9BACT</name>
<protein>
    <submittedName>
        <fullName evidence="6">FAD-binding oxidoreductase</fullName>
    </submittedName>
</protein>
<dbReference type="GO" id="GO:0071949">
    <property type="term" value="F:FAD binding"/>
    <property type="evidence" value="ECO:0007669"/>
    <property type="project" value="InterPro"/>
</dbReference>
<dbReference type="EMBL" id="PFBD01000020">
    <property type="protein sequence ID" value="PIR87040.1"/>
    <property type="molecule type" value="Genomic_DNA"/>
</dbReference>
<dbReference type="InterPro" id="IPR016164">
    <property type="entry name" value="FAD-linked_Oxase-like_C"/>
</dbReference>
<organism evidence="6 7">
    <name type="scientific">Candidatus Harrisonbacteria bacterium CG10_big_fil_rev_8_21_14_0_10_49_15</name>
    <dbReference type="NCBI Taxonomy" id="1974587"/>
    <lineage>
        <taxon>Bacteria</taxon>
        <taxon>Candidatus Harrisoniibacteriota</taxon>
    </lineage>
</organism>
<dbReference type="GO" id="GO:1903457">
    <property type="term" value="P:lactate catabolic process"/>
    <property type="evidence" value="ECO:0007669"/>
    <property type="project" value="TreeGrafter"/>
</dbReference>
<dbReference type="Gene3D" id="3.30.465.10">
    <property type="match status" value="2"/>
</dbReference>
<dbReference type="Pfam" id="PF02913">
    <property type="entry name" value="FAD-oxidase_C"/>
    <property type="match status" value="1"/>
</dbReference>
<dbReference type="Gene3D" id="3.30.70.2740">
    <property type="match status" value="1"/>
</dbReference>
<evidence type="ECO:0000256" key="2">
    <source>
        <dbReference type="ARBA" id="ARBA00022630"/>
    </source>
</evidence>
<dbReference type="SUPFAM" id="SSF55103">
    <property type="entry name" value="FAD-linked oxidases, C-terminal domain"/>
    <property type="match status" value="1"/>
</dbReference>
<keyword evidence="3" id="KW-0274">FAD</keyword>
<dbReference type="Proteomes" id="UP000229526">
    <property type="component" value="Unassembled WGS sequence"/>
</dbReference>
<evidence type="ECO:0000259" key="5">
    <source>
        <dbReference type="PROSITE" id="PS51387"/>
    </source>
</evidence>
<accession>A0A2H0UKX9</accession>
<evidence type="ECO:0000256" key="4">
    <source>
        <dbReference type="ARBA" id="ARBA00023002"/>
    </source>
</evidence>
<comment type="cofactor">
    <cofactor evidence="1">
        <name>FAD</name>
        <dbReference type="ChEBI" id="CHEBI:57692"/>
    </cofactor>
</comment>
<comment type="caution">
    <text evidence="6">The sequence shown here is derived from an EMBL/GenBank/DDBJ whole genome shotgun (WGS) entry which is preliminary data.</text>
</comment>
<proteinExistence type="predicted"/>
<dbReference type="InterPro" id="IPR016166">
    <property type="entry name" value="FAD-bd_PCMH"/>
</dbReference>
<dbReference type="InterPro" id="IPR016171">
    <property type="entry name" value="Vanillyl_alc_oxidase_C-sub2"/>
</dbReference>
<gene>
    <name evidence="6" type="ORF">COU11_02305</name>
</gene>
<dbReference type="Pfam" id="PF01565">
    <property type="entry name" value="FAD_binding_4"/>
    <property type="match status" value="1"/>
</dbReference>
<dbReference type="GO" id="GO:0004458">
    <property type="term" value="F:D-lactate dehydrogenase (cytochrome) activity"/>
    <property type="evidence" value="ECO:0007669"/>
    <property type="project" value="TreeGrafter"/>
</dbReference>
<dbReference type="AlphaFoldDB" id="A0A2H0UKX9"/>
<keyword evidence="2" id="KW-0285">Flavoprotein</keyword>
<feature type="domain" description="FAD-binding PCMH-type" evidence="5">
    <location>
        <begin position="31"/>
        <end position="275"/>
    </location>
</feature>
<keyword evidence="4" id="KW-0560">Oxidoreductase</keyword>
<evidence type="ECO:0000256" key="3">
    <source>
        <dbReference type="ARBA" id="ARBA00022827"/>
    </source>
</evidence>
<dbReference type="InterPro" id="IPR004113">
    <property type="entry name" value="FAD-bd_oxidored_4_C"/>
</dbReference>
<evidence type="ECO:0000256" key="1">
    <source>
        <dbReference type="ARBA" id="ARBA00001974"/>
    </source>
</evidence>